<name>A0A1R1PC03_ZANCU</name>
<sequence>MSLFSIRAAYFALASAPILFIRNSRRSSLCRSRRISSRSLTRSSTLSSTSVSESDLASLLLSFSSSDSEPEPEPEPESESESFPHRPAPAPAPVPDLSSRANRAKFLKCSSLASFSLRTIRCCIIDRCLTSSLACRSAASNASDNFAKLSLILTSCNPLPSAANLLSSAIVYPLAFFQFEIHGGITHAFCSSTDTARGGECITGAGGEGGAFGILLCWNFGGSSGSTCTSDIRITRCCAPEL</sequence>
<gene>
    <name evidence="2" type="ORF">AX774_g8222</name>
</gene>
<proteinExistence type="predicted"/>
<feature type="region of interest" description="Disordered" evidence="1">
    <location>
        <begin position="64"/>
        <end position="95"/>
    </location>
</feature>
<comment type="caution">
    <text evidence="2">The sequence shown here is derived from an EMBL/GenBank/DDBJ whole genome shotgun (WGS) entry which is preliminary data.</text>
</comment>
<evidence type="ECO:0000256" key="1">
    <source>
        <dbReference type="SAM" id="MobiDB-lite"/>
    </source>
</evidence>
<evidence type="ECO:0000313" key="3">
    <source>
        <dbReference type="Proteomes" id="UP000188320"/>
    </source>
</evidence>
<dbReference type="AlphaFoldDB" id="A0A1R1PC03"/>
<dbReference type="EMBL" id="LSSK01001943">
    <property type="protein sequence ID" value="OMH78392.1"/>
    <property type="molecule type" value="Genomic_DNA"/>
</dbReference>
<organism evidence="2 3">
    <name type="scientific">Zancudomyces culisetae</name>
    <name type="common">Gut fungus</name>
    <name type="synonym">Smittium culisetae</name>
    <dbReference type="NCBI Taxonomy" id="1213189"/>
    <lineage>
        <taxon>Eukaryota</taxon>
        <taxon>Fungi</taxon>
        <taxon>Fungi incertae sedis</taxon>
        <taxon>Zoopagomycota</taxon>
        <taxon>Kickxellomycotina</taxon>
        <taxon>Harpellomycetes</taxon>
        <taxon>Harpellales</taxon>
        <taxon>Legeriomycetaceae</taxon>
        <taxon>Zancudomyces</taxon>
    </lineage>
</organism>
<reference evidence="3" key="1">
    <citation type="submission" date="2017-01" db="EMBL/GenBank/DDBJ databases">
        <authorList>
            <person name="Wang Y."/>
            <person name="White M."/>
            <person name="Kvist S."/>
            <person name="Moncalvo J.-M."/>
        </authorList>
    </citation>
    <scope>NUCLEOTIDE SEQUENCE [LARGE SCALE GENOMIC DNA]</scope>
    <source>
        <strain evidence="3">COL-18-3</strain>
    </source>
</reference>
<evidence type="ECO:0000313" key="2">
    <source>
        <dbReference type="EMBL" id="OMH78392.1"/>
    </source>
</evidence>
<keyword evidence="3" id="KW-1185">Reference proteome</keyword>
<protein>
    <submittedName>
        <fullName evidence="2">Uncharacterized protein</fullName>
    </submittedName>
</protein>
<dbReference type="Proteomes" id="UP000188320">
    <property type="component" value="Unassembled WGS sequence"/>
</dbReference>
<feature type="compositionally biased region" description="Acidic residues" evidence="1">
    <location>
        <begin position="68"/>
        <end position="80"/>
    </location>
</feature>
<accession>A0A1R1PC03</accession>